<protein>
    <submittedName>
        <fullName evidence="2">Chemosensory receptor B</fullName>
    </submittedName>
</protein>
<keyword evidence="1" id="KW-0812">Transmembrane</keyword>
<dbReference type="SUPFAM" id="SSF81321">
    <property type="entry name" value="Family A G protein-coupled receptor-like"/>
    <property type="match status" value="1"/>
</dbReference>
<accession>A0AAV4IBD7</accession>
<keyword evidence="3" id="KW-1185">Reference proteome</keyword>
<dbReference type="Gene3D" id="1.20.1070.10">
    <property type="entry name" value="Rhodopsin 7-helix transmembrane proteins"/>
    <property type="match status" value="1"/>
</dbReference>
<dbReference type="Proteomes" id="UP000762676">
    <property type="component" value="Unassembled WGS sequence"/>
</dbReference>
<dbReference type="EMBL" id="BMAT01006161">
    <property type="protein sequence ID" value="GFS07365.1"/>
    <property type="molecule type" value="Genomic_DNA"/>
</dbReference>
<proteinExistence type="predicted"/>
<keyword evidence="1" id="KW-0472">Membrane</keyword>
<evidence type="ECO:0000313" key="3">
    <source>
        <dbReference type="Proteomes" id="UP000762676"/>
    </source>
</evidence>
<reference evidence="2 3" key="1">
    <citation type="journal article" date="2021" name="Elife">
        <title>Chloroplast acquisition without the gene transfer in kleptoplastic sea slugs, Plakobranchus ocellatus.</title>
        <authorList>
            <person name="Maeda T."/>
            <person name="Takahashi S."/>
            <person name="Yoshida T."/>
            <person name="Shimamura S."/>
            <person name="Takaki Y."/>
            <person name="Nagai Y."/>
            <person name="Toyoda A."/>
            <person name="Suzuki Y."/>
            <person name="Arimoto A."/>
            <person name="Ishii H."/>
            <person name="Satoh N."/>
            <person name="Nishiyama T."/>
            <person name="Hasebe M."/>
            <person name="Maruyama T."/>
            <person name="Minagawa J."/>
            <person name="Obokata J."/>
            <person name="Shigenobu S."/>
        </authorList>
    </citation>
    <scope>NUCLEOTIDE SEQUENCE [LARGE SCALE GENOMIC DNA]</scope>
</reference>
<keyword evidence="2" id="KW-0675">Receptor</keyword>
<keyword evidence="1" id="KW-1133">Transmembrane helix</keyword>
<comment type="caution">
    <text evidence="2">The sequence shown here is derived from an EMBL/GenBank/DDBJ whole genome shotgun (WGS) entry which is preliminary data.</text>
</comment>
<feature type="transmembrane region" description="Helical" evidence="1">
    <location>
        <begin position="112"/>
        <end position="130"/>
    </location>
</feature>
<name>A0AAV4IBD7_9GAST</name>
<evidence type="ECO:0000256" key="1">
    <source>
        <dbReference type="SAM" id="Phobius"/>
    </source>
</evidence>
<evidence type="ECO:0000313" key="2">
    <source>
        <dbReference type="EMBL" id="GFS07365.1"/>
    </source>
</evidence>
<organism evidence="2 3">
    <name type="scientific">Elysia marginata</name>
    <dbReference type="NCBI Taxonomy" id="1093978"/>
    <lineage>
        <taxon>Eukaryota</taxon>
        <taxon>Metazoa</taxon>
        <taxon>Spiralia</taxon>
        <taxon>Lophotrochozoa</taxon>
        <taxon>Mollusca</taxon>
        <taxon>Gastropoda</taxon>
        <taxon>Heterobranchia</taxon>
        <taxon>Euthyneura</taxon>
        <taxon>Panpulmonata</taxon>
        <taxon>Sacoglossa</taxon>
        <taxon>Placobranchoidea</taxon>
        <taxon>Plakobranchidae</taxon>
        <taxon>Elysia</taxon>
    </lineage>
</organism>
<gene>
    <name evidence="2" type="ORF">ElyMa_002987300</name>
</gene>
<feature type="transmembrane region" description="Helical" evidence="1">
    <location>
        <begin position="150"/>
        <end position="170"/>
    </location>
</feature>
<dbReference type="AlphaFoldDB" id="A0AAV4IBD7"/>
<sequence length="214" mass="24774">MLLTLALPYSALGLDWRWETSQNRSIIGTVYARQDSAELLRIRAKINLSSQLFSLFALVISNIALAKSVDKQAKWRARTTVTISQLNQTTASSGPIDHTTYRNRRLARMIQFLSVILFVTYLLSTLLFFITSVLPEFRFYGQYKNEYRSYWMIAIVAQVLNSSVNIIFYYRMNTRFRNTFNKMFRKGAIRVGILPADNNTMDNTLIMRSPISHC</sequence>
<feature type="transmembrane region" description="Helical" evidence="1">
    <location>
        <begin position="48"/>
        <end position="66"/>
    </location>
</feature>